<name>A0A6N7PJG5_9BACT</name>
<sequence length="119" mass="13119">MNIAITFRHMVATEAVKQYAHDKIAKLQRFLRQAMAAQVTLSVEGLEHIADVKISSGSQQFHATVRSQDMYASIDKVIDKLDRQIEADKTANMAKKRGAPSAGEFATEVSEAAEGRARD</sequence>
<organism evidence="5 6">
    <name type="scientific">Polyangium spumosum</name>
    <dbReference type="NCBI Taxonomy" id="889282"/>
    <lineage>
        <taxon>Bacteria</taxon>
        <taxon>Pseudomonadati</taxon>
        <taxon>Myxococcota</taxon>
        <taxon>Polyangia</taxon>
        <taxon>Polyangiales</taxon>
        <taxon>Polyangiaceae</taxon>
        <taxon>Polyangium</taxon>
    </lineage>
</organism>
<accession>A0A6N7PJG5</accession>
<comment type="caution">
    <text evidence="5">The sequence shown here is derived from an EMBL/GenBank/DDBJ whole genome shotgun (WGS) entry which is preliminary data.</text>
</comment>
<dbReference type="InterPro" id="IPR036567">
    <property type="entry name" value="RHF-like"/>
</dbReference>
<evidence type="ECO:0000256" key="4">
    <source>
        <dbReference type="SAM" id="MobiDB-lite"/>
    </source>
</evidence>
<keyword evidence="1" id="KW-0810">Translation regulation</keyword>
<dbReference type="NCBIfam" id="TIGR00741">
    <property type="entry name" value="yfiA"/>
    <property type="match status" value="1"/>
</dbReference>
<dbReference type="Proteomes" id="UP000440224">
    <property type="component" value="Unassembled WGS sequence"/>
</dbReference>
<dbReference type="InterPro" id="IPR050574">
    <property type="entry name" value="HPF/YfiA_ribosome-assoc"/>
</dbReference>
<dbReference type="CDD" id="cd00552">
    <property type="entry name" value="RaiA"/>
    <property type="match status" value="1"/>
</dbReference>
<evidence type="ECO:0000313" key="6">
    <source>
        <dbReference type="Proteomes" id="UP000440224"/>
    </source>
</evidence>
<comment type="subunit">
    <text evidence="2">Associates exclusively with 100S ribosomes, which are dimers of 70S ribosomes.</text>
</comment>
<dbReference type="Pfam" id="PF02482">
    <property type="entry name" value="Ribosomal_S30AE"/>
    <property type="match status" value="1"/>
</dbReference>
<feature type="region of interest" description="Disordered" evidence="4">
    <location>
        <begin position="91"/>
        <end position="119"/>
    </location>
</feature>
<dbReference type="InterPro" id="IPR003489">
    <property type="entry name" value="RHF/RaiA"/>
</dbReference>
<evidence type="ECO:0000256" key="3">
    <source>
        <dbReference type="ARBA" id="ARBA00041148"/>
    </source>
</evidence>
<dbReference type="GO" id="GO:0045900">
    <property type="term" value="P:negative regulation of translational elongation"/>
    <property type="evidence" value="ECO:0007669"/>
    <property type="project" value="TreeGrafter"/>
</dbReference>
<proteinExistence type="predicted"/>
<protein>
    <recommendedName>
        <fullName evidence="3">Ribosome hibernation promoting factor</fullName>
    </recommendedName>
</protein>
<evidence type="ECO:0000313" key="5">
    <source>
        <dbReference type="EMBL" id="MRG92272.1"/>
    </source>
</evidence>
<gene>
    <name evidence="5" type="primary">raiA</name>
    <name evidence="5" type="ORF">GF068_10070</name>
</gene>
<evidence type="ECO:0000256" key="1">
    <source>
        <dbReference type="ARBA" id="ARBA00022845"/>
    </source>
</evidence>
<dbReference type="RefSeq" id="WP_153819092.1">
    <property type="nucleotide sequence ID" value="NZ_WJIE01000002.1"/>
</dbReference>
<dbReference type="GO" id="GO:0043024">
    <property type="term" value="F:ribosomal small subunit binding"/>
    <property type="evidence" value="ECO:0007669"/>
    <property type="project" value="TreeGrafter"/>
</dbReference>
<dbReference type="OrthoDB" id="9794975at2"/>
<dbReference type="PANTHER" id="PTHR33231">
    <property type="entry name" value="30S RIBOSOMAL PROTEIN"/>
    <property type="match status" value="1"/>
</dbReference>
<dbReference type="SUPFAM" id="SSF69754">
    <property type="entry name" value="Ribosome binding protein Y (YfiA homologue)"/>
    <property type="match status" value="1"/>
</dbReference>
<reference evidence="5 6" key="1">
    <citation type="submission" date="2019-10" db="EMBL/GenBank/DDBJ databases">
        <title>A soil myxobacterium in the family Polyangiaceae.</title>
        <authorList>
            <person name="Li Y."/>
            <person name="Wang J."/>
        </authorList>
    </citation>
    <scope>NUCLEOTIDE SEQUENCE [LARGE SCALE GENOMIC DNA]</scope>
    <source>
        <strain evidence="5 6">DSM 14734</strain>
    </source>
</reference>
<dbReference type="AlphaFoldDB" id="A0A6N7PJG5"/>
<keyword evidence="6" id="KW-1185">Reference proteome</keyword>
<dbReference type="Gene3D" id="3.30.160.100">
    <property type="entry name" value="Ribosome hibernation promotion factor-like"/>
    <property type="match status" value="1"/>
</dbReference>
<dbReference type="GO" id="GO:0022627">
    <property type="term" value="C:cytosolic small ribosomal subunit"/>
    <property type="evidence" value="ECO:0007669"/>
    <property type="project" value="TreeGrafter"/>
</dbReference>
<dbReference type="EMBL" id="WJIE01000002">
    <property type="protein sequence ID" value="MRG92272.1"/>
    <property type="molecule type" value="Genomic_DNA"/>
</dbReference>
<evidence type="ECO:0000256" key="2">
    <source>
        <dbReference type="ARBA" id="ARBA00038695"/>
    </source>
</evidence>
<dbReference type="PANTHER" id="PTHR33231:SF1">
    <property type="entry name" value="30S RIBOSOMAL PROTEIN"/>
    <property type="match status" value="1"/>
</dbReference>